<proteinExistence type="inferred from homology"/>
<evidence type="ECO:0000313" key="6">
    <source>
        <dbReference type="Proteomes" id="UP000095038"/>
    </source>
</evidence>
<dbReference type="InterPro" id="IPR036823">
    <property type="entry name" value="Ribosomal_uS7_dom_sf"/>
</dbReference>
<dbReference type="EMBL" id="KV454478">
    <property type="protein sequence ID" value="ODV61823.1"/>
    <property type="molecule type" value="Genomic_DNA"/>
</dbReference>
<dbReference type="SUPFAM" id="SSF47973">
    <property type="entry name" value="Ribosomal protein S7"/>
    <property type="match status" value="1"/>
</dbReference>
<evidence type="ECO:0000313" key="5">
    <source>
        <dbReference type="EMBL" id="ODV61823.1"/>
    </source>
</evidence>
<evidence type="ECO:0000256" key="3">
    <source>
        <dbReference type="ARBA" id="ARBA00023274"/>
    </source>
</evidence>
<dbReference type="RefSeq" id="XP_020048130.1">
    <property type="nucleotide sequence ID" value="XM_020189456.2"/>
</dbReference>
<keyword evidence="6" id="KW-1185">Reference proteome</keyword>
<dbReference type="GeneID" id="30963092"/>
<keyword evidence="3" id="KW-0687">Ribonucleoprotein</keyword>
<dbReference type="GO" id="GO:0006412">
    <property type="term" value="P:translation"/>
    <property type="evidence" value="ECO:0007669"/>
    <property type="project" value="InterPro"/>
</dbReference>
<sequence length="206" mass="23838">NHQIDDWLKAIQDVRTEFDQNPEGLFEASRYFDSKEDKPVLPNFPDFKPTQEQWDQYKTVKDLRIPILQDDILSHCVNLMMRDGKKEVARRNLAKALYLTKLTLKLDPIRVFKKTLISLAPLVTTTTFKDGTAKSVLLPIPLPEKKRRRIAFLWLLDGARKRPSRDFGIRLGEEIIAAYGGKSTGYQRRAEMHKVAIANRAYVKVK</sequence>
<dbReference type="PANTHER" id="PTHR11205">
    <property type="entry name" value="RIBOSOMAL PROTEIN S7"/>
    <property type="match status" value="1"/>
</dbReference>
<dbReference type="Proteomes" id="UP000095038">
    <property type="component" value="Unassembled WGS sequence"/>
</dbReference>
<protein>
    <submittedName>
        <fullName evidence="5">Ribosomal protein S7</fullName>
    </submittedName>
</protein>
<dbReference type="STRING" id="1344418.A0A1D2VJR0"/>
<reference evidence="6" key="1">
    <citation type="submission" date="2016-05" db="EMBL/GenBank/DDBJ databases">
        <title>Comparative genomics of biotechnologically important yeasts.</title>
        <authorList>
            <consortium name="DOE Joint Genome Institute"/>
            <person name="Riley R."/>
            <person name="Haridas S."/>
            <person name="Wolfe K.H."/>
            <person name="Lopes M.R."/>
            <person name="Hittinger C.T."/>
            <person name="Goker M."/>
            <person name="Salamov A."/>
            <person name="Wisecaver J."/>
            <person name="Long T.M."/>
            <person name="Aerts A.L."/>
            <person name="Barry K."/>
            <person name="Choi C."/>
            <person name="Clum A."/>
            <person name="Coughlan A.Y."/>
            <person name="Deshpande S."/>
            <person name="Douglass A.P."/>
            <person name="Hanson S.J."/>
            <person name="Klenk H.-P."/>
            <person name="Labutti K."/>
            <person name="Lapidus A."/>
            <person name="Lindquist E."/>
            <person name="Lipzen A."/>
            <person name="Meier-Kolthoff J.P."/>
            <person name="Ohm R.A."/>
            <person name="Otillar R.P."/>
            <person name="Pangilinan J."/>
            <person name="Peng Y."/>
            <person name="Rokas A."/>
            <person name="Rosa C.A."/>
            <person name="Scheuner C."/>
            <person name="Sibirny A.A."/>
            <person name="Slot J.C."/>
            <person name="Stielow J.B."/>
            <person name="Sun H."/>
            <person name="Kurtzman C.P."/>
            <person name="Blackwell M."/>
            <person name="Grigoriev I.V."/>
            <person name="Jeffries T.W."/>
        </authorList>
    </citation>
    <scope>NUCLEOTIDE SEQUENCE [LARGE SCALE GENOMIC DNA]</scope>
    <source>
        <strain evidence="6">DSM 1968</strain>
    </source>
</reference>
<organism evidence="5 6">
    <name type="scientific">Ascoidea rubescens DSM 1968</name>
    <dbReference type="NCBI Taxonomy" id="1344418"/>
    <lineage>
        <taxon>Eukaryota</taxon>
        <taxon>Fungi</taxon>
        <taxon>Dikarya</taxon>
        <taxon>Ascomycota</taxon>
        <taxon>Saccharomycotina</taxon>
        <taxon>Saccharomycetes</taxon>
        <taxon>Ascoideaceae</taxon>
        <taxon>Ascoidea</taxon>
    </lineage>
</organism>
<feature type="domain" description="Small ribosomal subunit protein uS7" evidence="4">
    <location>
        <begin position="64"/>
        <end position="200"/>
    </location>
</feature>
<dbReference type="GO" id="GO:0005763">
    <property type="term" value="C:mitochondrial small ribosomal subunit"/>
    <property type="evidence" value="ECO:0007669"/>
    <property type="project" value="EnsemblFungi"/>
</dbReference>
<evidence type="ECO:0000256" key="1">
    <source>
        <dbReference type="ARBA" id="ARBA00007151"/>
    </source>
</evidence>
<dbReference type="OrthoDB" id="9972728at2759"/>
<accession>A0A1D2VJR0</accession>
<gene>
    <name evidence="5" type="ORF">ASCRUDRAFT_16877</name>
</gene>
<dbReference type="AlphaFoldDB" id="A0A1D2VJR0"/>
<evidence type="ECO:0000256" key="2">
    <source>
        <dbReference type="ARBA" id="ARBA00022980"/>
    </source>
</evidence>
<comment type="similarity">
    <text evidence="1">Belongs to the universal ribosomal protein uS7 family.</text>
</comment>
<feature type="non-terminal residue" evidence="5">
    <location>
        <position position="206"/>
    </location>
</feature>
<dbReference type="Gene3D" id="1.10.455.10">
    <property type="entry name" value="Ribosomal protein S7 domain"/>
    <property type="match status" value="1"/>
</dbReference>
<dbReference type="GO" id="GO:0003735">
    <property type="term" value="F:structural constituent of ribosome"/>
    <property type="evidence" value="ECO:0007669"/>
    <property type="project" value="EnsemblFungi"/>
</dbReference>
<dbReference type="InParanoid" id="A0A1D2VJR0"/>
<evidence type="ECO:0000259" key="4">
    <source>
        <dbReference type="Pfam" id="PF00177"/>
    </source>
</evidence>
<feature type="non-terminal residue" evidence="5">
    <location>
        <position position="1"/>
    </location>
</feature>
<keyword evidence="2 5" id="KW-0689">Ribosomal protein</keyword>
<dbReference type="Pfam" id="PF00177">
    <property type="entry name" value="Ribosomal_S7"/>
    <property type="match status" value="1"/>
</dbReference>
<name>A0A1D2VJR0_9ASCO</name>
<dbReference type="InterPro" id="IPR023798">
    <property type="entry name" value="Ribosomal_uS7_dom"/>
</dbReference>
<dbReference type="InterPro" id="IPR000235">
    <property type="entry name" value="Ribosomal_uS7"/>
</dbReference>
<dbReference type="FunCoup" id="A0A1D2VJR0">
    <property type="interactions" value="270"/>
</dbReference>